<keyword evidence="2" id="KW-0238">DNA-binding</keyword>
<evidence type="ECO:0000313" key="6">
    <source>
        <dbReference type="Proteomes" id="UP000241764"/>
    </source>
</evidence>
<dbReference type="Proteomes" id="UP000241764">
    <property type="component" value="Unassembled WGS sequence"/>
</dbReference>
<dbReference type="RefSeq" id="WP_106664532.1">
    <property type="nucleotide sequence ID" value="NZ_PGGM01000005.1"/>
</dbReference>
<dbReference type="SMART" id="SM00347">
    <property type="entry name" value="HTH_MARR"/>
    <property type="match status" value="1"/>
</dbReference>
<keyword evidence="6" id="KW-1185">Reference proteome</keyword>
<dbReference type="InterPro" id="IPR036388">
    <property type="entry name" value="WH-like_DNA-bd_sf"/>
</dbReference>
<dbReference type="PANTHER" id="PTHR42756:SF1">
    <property type="entry name" value="TRANSCRIPTIONAL REPRESSOR OF EMRAB OPERON"/>
    <property type="match status" value="1"/>
</dbReference>
<dbReference type="InterPro" id="IPR000835">
    <property type="entry name" value="HTH_MarR-typ"/>
</dbReference>
<dbReference type="InterPro" id="IPR036390">
    <property type="entry name" value="WH_DNA-bd_sf"/>
</dbReference>
<evidence type="ECO:0000256" key="3">
    <source>
        <dbReference type="ARBA" id="ARBA00023163"/>
    </source>
</evidence>
<dbReference type="AlphaFoldDB" id="A0A2P7BCE7"/>
<dbReference type="OrthoDB" id="582199at2"/>
<proteinExistence type="predicted"/>
<comment type="caution">
    <text evidence="5">The sequence shown here is derived from an EMBL/GenBank/DDBJ whole genome shotgun (WGS) entry which is preliminary data.</text>
</comment>
<protein>
    <submittedName>
        <fullName evidence="5">MarR family transcriptional regulator</fullName>
    </submittedName>
</protein>
<evidence type="ECO:0000256" key="1">
    <source>
        <dbReference type="ARBA" id="ARBA00023015"/>
    </source>
</evidence>
<dbReference type="PROSITE" id="PS50995">
    <property type="entry name" value="HTH_MARR_2"/>
    <property type="match status" value="1"/>
</dbReference>
<sequence length="154" mass="17798">MNNAPTLGFLLHDVARLLRKRFEQRAKCLGLTRSQWQTLAYLSKNEGIHQAGLAEILEIEPITLVRILDKLEERGLVERRRHPTDRRIWLLFLREETRPLLDSIRVIGESTRAEALADISDDDREHLVRTLTLMKTNLIGACQTPVEDKEKNHG</sequence>
<dbReference type="GO" id="GO:0003677">
    <property type="term" value="F:DNA binding"/>
    <property type="evidence" value="ECO:0007669"/>
    <property type="project" value="UniProtKB-KW"/>
</dbReference>
<dbReference type="SUPFAM" id="SSF46785">
    <property type="entry name" value="Winged helix' DNA-binding domain"/>
    <property type="match status" value="1"/>
</dbReference>
<evidence type="ECO:0000259" key="4">
    <source>
        <dbReference type="PROSITE" id="PS50995"/>
    </source>
</evidence>
<feature type="domain" description="HTH marR-type" evidence="4">
    <location>
        <begin position="4"/>
        <end position="136"/>
    </location>
</feature>
<dbReference type="PANTHER" id="PTHR42756">
    <property type="entry name" value="TRANSCRIPTIONAL REGULATOR, MARR"/>
    <property type="match status" value="1"/>
</dbReference>
<keyword evidence="1" id="KW-0805">Transcription regulation</keyword>
<organism evidence="5 6">
    <name type="scientific">Phyllobacterium sophorae</name>
    <dbReference type="NCBI Taxonomy" id="1520277"/>
    <lineage>
        <taxon>Bacteria</taxon>
        <taxon>Pseudomonadati</taxon>
        <taxon>Pseudomonadota</taxon>
        <taxon>Alphaproteobacteria</taxon>
        <taxon>Hyphomicrobiales</taxon>
        <taxon>Phyllobacteriaceae</taxon>
        <taxon>Phyllobacterium</taxon>
    </lineage>
</organism>
<name>A0A2P7BCE7_9HYPH</name>
<evidence type="ECO:0000256" key="2">
    <source>
        <dbReference type="ARBA" id="ARBA00023125"/>
    </source>
</evidence>
<dbReference type="Pfam" id="PF12802">
    <property type="entry name" value="MarR_2"/>
    <property type="match status" value="1"/>
</dbReference>
<gene>
    <name evidence="5" type="ORF">CU103_13990</name>
</gene>
<dbReference type="EMBL" id="PGGM01000005">
    <property type="protein sequence ID" value="PSH64144.1"/>
    <property type="molecule type" value="Genomic_DNA"/>
</dbReference>
<reference evidence="6" key="1">
    <citation type="submission" date="2017-11" db="EMBL/GenBank/DDBJ databases">
        <authorList>
            <person name="Kuznetsova I."/>
            <person name="Sazanova A."/>
            <person name="Chirak E."/>
            <person name="Safronova V."/>
            <person name="Willems A."/>
        </authorList>
    </citation>
    <scope>NUCLEOTIDE SEQUENCE [LARGE SCALE GENOMIC DNA]</scope>
    <source>
        <strain evidence="6">CCBAU 03422</strain>
    </source>
</reference>
<dbReference type="Gene3D" id="1.10.10.10">
    <property type="entry name" value="Winged helix-like DNA-binding domain superfamily/Winged helix DNA-binding domain"/>
    <property type="match status" value="1"/>
</dbReference>
<accession>A0A2P7BCE7</accession>
<keyword evidence="3" id="KW-0804">Transcription</keyword>
<dbReference type="PRINTS" id="PR00598">
    <property type="entry name" value="HTHMARR"/>
</dbReference>
<evidence type="ECO:0000313" key="5">
    <source>
        <dbReference type="EMBL" id="PSH64144.1"/>
    </source>
</evidence>
<dbReference type="GO" id="GO:0003700">
    <property type="term" value="F:DNA-binding transcription factor activity"/>
    <property type="evidence" value="ECO:0007669"/>
    <property type="project" value="InterPro"/>
</dbReference>